<evidence type="ECO:0000313" key="1">
    <source>
        <dbReference type="EMBL" id="QQZ49824.1"/>
    </source>
</evidence>
<dbReference type="SUPFAM" id="SSF51735">
    <property type="entry name" value="NAD(P)-binding Rossmann-fold domains"/>
    <property type="match status" value="1"/>
</dbReference>
<accession>A0A974P2L0</accession>
<dbReference type="EMBL" id="CP068570">
    <property type="protein sequence ID" value="QQZ49824.1"/>
    <property type="molecule type" value="Genomic_DNA"/>
</dbReference>
<dbReference type="InterPro" id="IPR002347">
    <property type="entry name" value="SDR_fam"/>
</dbReference>
<protein>
    <submittedName>
        <fullName evidence="1">SDR family NAD(P)-dependent oxidoreductase</fullName>
    </submittedName>
</protein>
<name>A0A974P2L0_9CAUL</name>
<dbReference type="Gene3D" id="3.40.50.720">
    <property type="entry name" value="NAD(P)-binding Rossmann-like Domain"/>
    <property type="match status" value="1"/>
</dbReference>
<proteinExistence type="predicted"/>
<dbReference type="InterPro" id="IPR036291">
    <property type="entry name" value="NAD(P)-bd_dom_sf"/>
</dbReference>
<reference evidence="1" key="1">
    <citation type="submission" date="2021-01" db="EMBL/GenBank/DDBJ databases">
        <title>Genome sequence of Phenylobacterium sp. 20VBR1 isolated from a valley glaceir, Ny-Alesund, Svalbard.</title>
        <authorList>
            <person name="Thomas F.A."/>
            <person name="Krishnan K.P."/>
            <person name="Sinha R.K."/>
        </authorList>
    </citation>
    <scope>NUCLEOTIDE SEQUENCE</scope>
    <source>
        <strain evidence="1">20VBR1</strain>
    </source>
</reference>
<sequence length="55" mass="5621">MKSFGVRVLTQVVDVADEHAVKAGMAEAIAKMGRIDTVIANAGIGAGAVLLGLFH</sequence>
<dbReference type="AlphaFoldDB" id="A0A974P2L0"/>
<dbReference type="Pfam" id="PF00106">
    <property type="entry name" value="adh_short"/>
    <property type="match status" value="1"/>
</dbReference>
<gene>
    <name evidence="1" type="ORF">JKL49_24255</name>
</gene>
<organism evidence="1">
    <name type="scientific">Phenylobacterium glaciei</name>
    <dbReference type="NCBI Taxonomy" id="2803784"/>
    <lineage>
        <taxon>Bacteria</taxon>
        <taxon>Pseudomonadati</taxon>
        <taxon>Pseudomonadota</taxon>
        <taxon>Alphaproteobacteria</taxon>
        <taxon>Caulobacterales</taxon>
        <taxon>Caulobacteraceae</taxon>
        <taxon>Phenylobacterium</taxon>
    </lineage>
</organism>